<name>A0A517WNJ1_9PLAN</name>
<protein>
    <recommendedName>
        <fullName evidence="3">Phage tail protein</fullName>
    </recommendedName>
</protein>
<gene>
    <name evidence="1" type="ORF">V202x_01730</name>
</gene>
<organism evidence="1 2">
    <name type="scientific">Gimesia aquarii</name>
    <dbReference type="NCBI Taxonomy" id="2527964"/>
    <lineage>
        <taxon>Bacteria</taxon>
        <taxon>Pseudomonadati</taxon>
        <taxon>Planctomycetota</taxon>
        <taxon>Planctomycetia</taxon>
        <taxon>Planctomycetales</taxon>
        <taxon>Planctomycetaceae</taxon>
        <taxon>Gimesia</taxon>
    </lineage>
</organism>
<dbReference type="RefSeq" id="WP_145170319.1">
    <property type="nucleotide sequence ID" value="NZ_CP037422.1"/>
</dbReference>
<sequence>MTTPTIGTLGLMAFDTALPFDGSSIALEIILPESLKETAEIIQTSGLTGTVEQNKERTREGLKRINGSVKLACSRLMLDTLLPYICGTAEAANVFALADTIPEFYLMIDRGAKVFTYSGCRIAKATFSGTKGDFLFLDLEIEAETETVGNAGTYPTLTVPTEKPYLFADGVLTLQGSTRVFENFSLTIENQLNTELFGNNLTRYDIPLVNRVITLATDHPWDTDNTDLIKQDLDGAAGTLVFTNSTVVTDVLTFAMAAIQYANVSPTLPGKDVVNLPLEGMVKSSGTTKPLIITNAHAI</sequence>
<dbReference type="Pfam" id="PF18906">
    <property type="entry name" value="Phage_tube_2"/>
    <property type="match status" value="1"/>
</dbReference>
<keyword evidence="2" id="KW-1185">Reference proteome</keyword>
<dbReference type="InterPro" id="IPR044000">
    <property type="entry name" value="Phage_tube_2"/>
</dbReference>
<proteinExistence type="predicted"/>
<evidence type="ECO:0008006" key="3">
    <source>
        <dbReference type="Google" id="ProtNLM"/>
    </source>
</evidence>
<dbReference type="EMBL" id="CP037422">
    <property type="protein sequence ID" value="QDU06830.1"/>
    <property type="molecule type" value="Genomic_DNA"/>
</dbReference>
<reference evidence="1 2" key="1">
    <citation type="submission" date="2019-03" db="EMBL/GenBank/DDBJ databases">
        <title>Deep-cultivation of Planctomycetes and their phenomic and genomic characterization uncovers novel biology.</title>
        <authorList>
            <person name="Wiegand S."/>
            <person name="Jogler M."/>
            <person name="Boedeker C."/>
            <person name="Pinto D."/>
            <person name="Vollmers J."/>
            <person name="Rivas-Marin E."/>
            <person name="Kohn T."/>
            <person name="Peeters S.H."/>
            <person name="Heuer A."/>
            <person name="Rast P."/>
            <person name="Oberbeckmann S."/>
            <person name="Bunk B."/>
            <person name="Jeske O."/>
            <person name="Meyerdierks A."/>
            <person name="Storesund J.E."/>
            <person name="Kallscheuer N."/>
            <person name="Luecker S."/>
            <person name="Lage O.M."/>
            <person name="Pohl T."/>
            <person name="Merkel B.J."/>
            <person name="Hornburger P."/>
            <person name="Mueller R.-W."/>
            <person name="Bruemmer F."/>
            <person name="Labrenz M."/>
            <person name="Spormann A.M."/>
            <person name="Op den Camp H."/>
            <person name="Overmann J."/>
            <person name="Amann R."/>
            <person name="Jetten M.S.M."/>
            <person name="Mascher T."/>
            <person name="Medema M.H."/>
            <person name="Devos D.P."/>
            <person name="Kaster A.-K."/>
            <person name="Ovreas L."/>
            <person name="Rohde M."/>
            <person name="Galperin M.Y."/>
            <person name="Jogler C."/>
        </authorList>
    </citation>
    <scope>NUCLEOTIDE SEQUENCE [LARGE SCALE GENOMIC DNA]</scope>
    <source>
        <strain evidence="1 2">V202</strain>
    </source>
</reference>
<dbReference type="Proteomes" id="UP000318384">
    <property type="component" value="Chromosome"/>
</dbReference>
<evidence type="ECO:0000313" key="1">
    <source>
        <dbReference type="EMBL" id="QDU06830.1"/>
    </source>
</evidence>
<accession>A0A517WNJ1</accession>
<evidence type="ECO:0000313" key="2">
    <source>
        <dbReference type="Proteomes" id="UP000318384"/>
    </source>
</evidence>
<dbReference type="OrthoDB" id="260464at2"/>
<dbReference type="AlphaFoldDB" id="A0A517WNJ1"/>